<gene>
    <name evidence="2" type="ORF">OsJ_17233</name>
</gene>
<sequence>MEMDQCLYKARSDLELEAVVVGADLDPPAGDEVVDDEVAGRLPGHLPQLDGAELDADRHARPHRERHEPGLLLLQQLRRHGAVQPRLASDGDGEDEHSEQRPAHAPAAPPPAAPCAEPNRVDSVIVH</sequence>
<name>B9FHP8_ORYSJ</name>
<evidence type="ECO:0000313" key="2">
    <source>
        <dbReference type="EMBL" id="EEE62441.1"/>
    </source>
</evidence>
<dbReference type="AlphaFoldDB" id="B9FHP8"/>
<reference evidence="2" key="2">
    <citation type="submission" date="2008-12" db="EMBL/GenBank/DDBJ databases">
        <title>Improved gene annotation of the rice (Oryza sativa) genomes.</title>
        <authorList>
            <person name="Wang J."/>
            <person name="Li R."/>
            <person name="Fan W."/>
            <person name="Huang Q."/>
            <person name="Zhang J."/>
            <person name="Zhou Y."/>
            <person name="Hu Y."/>
            <person name="Zi S."/>
            <person name="Li J."/>
            <person name="Ni P."/>
            <person name="Zheng H."/>
            <person name="Zhang Y."/>
            <person name="Zhao M."/>
            <person name="Hao Q."/>
            <person name="McDermott J."/>
            <person name="Samudrala R."/>
            <person name="Kristiansen K."/>
            <person name="Wong G.K.-S."/>
        </authorList>
    </citation>
    <scope>NUCLEOTIDE SEQUENCE</scope>
</reference>
<feature type="compositionally biased region" description="Basic and acidic residues" evidence="1">
    <location>
        <begin position="55"/>
        <end position="69"/>
    </location>
</feature>
<organism evidence="2">
    <name type="scientific">Oryza sativa subsp. japonica</name>
    <name type="common">Rice</name>
    <dbReference type="NCBI Taxonomy" id="39947"/>
    <lineage>
        <taxon>Eukaryota</taxon>
        <taxon>Viridiplantae</taxon>
        <taxon>Streptophyta</taxon>
        <taxon>Embryophyta</taxon>
        <taxon>Tracheophyta</taxon>
        <taxon>Spermatophyta</taxon>
        <taxon>Magnoliopsida</taxon>
        <taxon>Liliopsida</taxon>
        <taxon>Poales</taxon>
        <taxon>Poaceae</taxon>
        <taxon>BOP clade</taxon>
        <taxon>Oryzoideae</taxon>
        <taxon>Oryzeae</taxon>
        <taxon>Oryzinae</taxon>
        <taxon>Oryza</taxon>
        <taxon>Oryza sativa</taxon>
    </lineage>
</organism>
<protein>
    <submittedName>
        <fullName evidence="2">Uncharacterized protein</fullName>
    </submittedName>
</protein>
<feature type="region of interest" description="Disordered" evidence="1">
    <location>
        <begin position="41"/>
        <end position="127"/>
    </location>
</feature>
<evidence type="ECO:0000256" key="1">
    <source>
        <dbReference type="SAM" id="MobiDB-lite"/>
    </source>
</evidence>
<reference evidence="2" key="1">
    <citation type="journal article" date="2005" name="PLoS Biol.">
        <title>The genomes of Oryza sativa: a history of duplications.</title>
        <authorList>
            <person name="Yu J."/>
            <person name="Wang J."/>
            <person name="Lin W."/>
            <person name="Li S."/>
            <person name="Li H."/>
            <person name="Zhou J."/>
            <person name="Ni P."/>
            <person name="Dong W."/>
            <person name="Hu S."/>
            <person name="Zeng C."/>
            <person name="Zhang J."/>
            <person name="Zhang Y."/>
            <person name="Li R."/>
            <person name="Xu Z."/>
            <person name="Li S."/>
            <person name="Li X."/>
            <person name="Zheng H."/>
            <person name="Cong L."/>
            <person name="Lin L."/>
            <person name="Yin J."/>
            <person name="Geng J."/>
            <person name="Li G."/>
            <person name="Shi J."/>
            <person name="Liu J."/>
            <person name="Lv H."/>
            <person name="Li J."/>
            <person name="Wang J."/>
            <person name="Deng Y."/>
            <person name="Ran L."/>
            <person name="Shi X."/>
            <person name="Wang X."/>
            <person name="Wu Q."/>
            <person name="Li C."/>
            <person name="Ren X."/>
            <person name="Wang J."/>
            <person name="Wang X."/>
            <person name="Li D."/>
            <person name="Liu D."/>
            <person name="Zhang X."/>
            <person name="Ji Z."/>
            <person name="Zhao W."/>
            <person name="Sun Y."/>
            <person name="Zhang Z."/>
            <person name="Bao J."/>
            <person name="Han Y."/>
            <person name="Dong L."/>
            <person name="Ji J."/>
            <person name="Chen P."/>
            <person name="Wu S."/>
            <person name="Liu J."/>
            <person name="Xiao Y."/>
            <person name="Bu D."/>
            <person name="Tan J."/>
            <person name="Yang L."/>
            <person name="Ye C."/>
            <person name="Zhang J."/>
            <person name="Xu J."/>
            <person name="Zhou Y."/>
            <person name="Yu Y."/>
            <person name="Zhang B."/>
            <person name="Zhuang S."/>
            <person name="Wei H."/>
            <person name="Liu B."/>
            <person name="Lei M."/>
            <person name="Yu H."/>
            <person name="Li Y."/>
            <person name="Xu H."/>
            <person name="Wei S."/>
            <person name="He X."/>
            <person name="Fang L."/>
            <person name="Zhang Z."/>
            <person name="Zhang Y."/>
            <person name="Huang X."/>
            <person name="Su Z."/>
            <person name="Tong W."/>
            <person name="Li J."/>
            <person name="Tong Z."/>
            <person name="Li S."/>
            <person name="Ye J."/>
            <person name="Wang L."/>
            <person name="Fang L."/>
            <person name="Lei T."/>
            <person name="Chen C."/>
            <person name="Chen H."/>
            <person name="Xu Z."/>
            <person name="Li H."/>
            <person name="Huang H."/>
            <person name="Zhang F."/>
            <person name="Xu H."/>
            <person name="Li N."/>
            <person name="Zhao C."/>
            <person name="Li S."/>
            <person name="Dong L."/>
            <person name="Huang Y."/>
            <person name="Li L."/>
            <person name="Xi Y."/>
            <person name="Qi Q."/>
            <person name="Li W."/>
            <person name="Zhang B."/>
            <person name="Hu W."/>
            <person name="Zhang Y."/>
            <person name="Tian X."/>
            <person name="Jiao Y."/>
            <person name="Liang X."/>
            <person name="Jin J."/>
            <person name="Gao L."/>
            <person name="Zheng W."/>
            <person name="Hao B."/>
            <person name="Liu S."/>
            <person name="Wang W."/>
            <person name="Yuan L."/>
            <person name="Cao M."/>
            <person name="McDermott J."/>
            <person name="Samudrala R."/>
            <person name="Wang J."/>
            <person name="Wong G.K."/>
            <person name="Yang H."/>
        </authorList>
    </citation>
    <scope>NUCLEOTIDE SEQUENCE [LARGE SCALE GENOMIC DNA]</scope>
</reference>
<dbReference type="EMBL" id="CM000142">
    <property type="protein sequence ID" value="EEE62441.1"/>
    <property type="molecule type" value="Genomic_DNA"/>
</dbReference>
<proteinExistence type="predicted"/>
<dbReference type="Proteomes" id="UP000007752">
    <property type="component" value="Chromosome 5"/>
</dbReference>
<accession>B9FHP8</accession>